<organism evidence="2 3">
    <name type="scientific">Diaminobutyricimonas aerilata</name>
    <dbReference type="NCBI Taxonomy" id="1162967"/>
    <lineage>
        <taxon>Bacteria</taxon>
        <taxon>Bacillati</taxon>
        <taxon>Actinomycetota</taxon>
        <taxon>Actinomycetes</taxon>
        <taxon>Micrococcales</taxon>
        <taxon>Microbacteriaceae</taxon>
        <taxon>Diaminobutyricimonas</taxon>
    </lineage>
</organism>
<keyword evidence="3" id="KW-1185">Reference proteome</keyword>
<dbReference type="PANTHER" id="PTHR40469:SF2">
    <property type="entry name" value="GALACTOSE-BINDING DOMAIN-LIKE SUPERFAMILY PROTEIN"/>
    <property type="match status" value="1"/>
</dbReference>
<name>A0A2M9CFR8_9MICO</name>
<protein>
    <recommendedName>
        <fullName evidence="1">ThuA-like domain-containing protein</fullName>
    </recommendedName>
</protein>
<feature type="domain" description="ThuA-like" evidence="1">
    <location>
        <begin position="3"/>
        <end position="214"/>
    </location>
</feature>
<evidence type="ECO:0000313" key="3">
    <source>
        <dbReference type="Proteomes" id="UP000228758"/>
    </source>
</evidence>
<accession>A0A2M9CFR8</accession>
<dbReference type="InterPro" id="IPR029062">
    <property type="entry name" value="Class_I_gatase-like"/>
</dbReference>
<dbReference type="Pfam" id="PF06283">
    <property type="entry name" value="ThuA"/>
    <property type="match status" value="1"/>
</dbReference>
<dbReference type="Gene3D" id="3.40.50.880">
    <property type="match status" value="1"/>
</dbReference>
<evidence type="ECO:0000259" key="1">
    <source>
        <dbReference type="Pfam" id="PF06283"/>
    </source>
</evidence>
<dbReference type="PANTHER" id="PTHR40469">
    <property type="entry name" value="SECRETED GLYCOSYL HYDROLASE"/>
    <property type="match status" value="1"/>
</dbReference>
<reference evidence="2 3" key="1">
    <citation type="submission" date="2017-11" db="EMBL/GenBank/DDBJ databases">
        <title>Genomic Encyclopedia of Archaeal and Bacterial Type Strains, Phase II (KMG-II): From Individual Species to Whole Genera.</title>
        <authorList>
            <person name="Goeker M."/>
        </authorList>
    </citation>
    <scope>NUCLEOTIDE SEQUENCE [LARGE SCALE GENOMIC DNA]</scope>
    <source>
        <strain evidence="2 3">DSM 27393</strain>
    </source>
</reference>
<comment type="caution">
    <text evidence="2">The sequence shown here is derived from an EMBL/GenBank/DDBJ whole genome shotgun (WGS) entry which is preliminary data.</text>
</comment>
<dbReference type="SUPFAM" id="SSF52317">
    <property type="entry name" value="Class I glutamine amidotransferase-like"/>
    <property type="match status" value="1"/>
</dbReference>
<dbReference type="EMBL" id="PGFF01000001">
    <property type="protein sequence ID" value="PJJ70763.1"/>
    <property type="molecule type" value="Genomic_DNA"/>
</dbReference>
<evidence type="ECO:0000313" key="2">
    <source>
        <dbReference type="EMBL" id="PJJ70763.1"/>
    </source>
</evidence>
<gene>
    <name evidence="2" type="ORF">CLV46_0289</name>
</gene>
<sequence>MARILVFTRTTGYRHESIEPGVEAVVELAADHGHDVEHTEDPSVFAGDLDRFAAVVWLSTDGDVLDDAQREAFAAWLRAGGGFAGVHGASASEKGWPEFEDIVGARFSGHPADQGMTATIRVEDATHPSTAHLPRGWSRAEEWYSFERSPRERVRVLLSVDESQYDVGEFAMGEDHPLAWAGTYGDGRTWYTALGHASETWGDPAFREHVWGGIASVLRV</sequence>
<proteinExistence type="predicted"/>
<dbReference type="InterPro" id="IPR029010">
    <property type="entry name" value="ThuA-like"/>
</dbReference>
<dbReference type="AlphaFoldDB" id="A0A2M9CFR8"/>
<dbReference type="Proteomes" id="UP000228758">
    <property type="component" value="Unassembled WGS sequence"/>
</dbReference>
<dbReference type="RefSeq" id="WP_211282120.1">
    <property type="nucleotide sequence ID" value="NZ_PGFF01000001.1"/>
</dbReference>